<feature type="domain" description="HTH lysR-type" evidence="5">
    <location>
        <begin position="1"/>
        <end position="58"/>
    </location>
</feature>
<keyword evidence="7" id="KW-1185">Reference proteome</keyword>
<dbReference type="InterPro" id="IPR036390">
    <property type="entry name" value="WH_DNA-bd_sf"/>
</dbReference>
<dbReference type="Pfam" id="PF00126">
    <property type="entry name" value="HTH_1"/>
    <property type="match status" value="1"/>
</dbReference>
<dbReference type="InterPro" id="IPR036388">
    <property type="entry name" value="WH-like_DNA-bd_sf"/>
</dbReference>
<sequence>MDLKAIQTFQTIVNFGSFHRAAEEMNYAQSTVTMQIQKLESELGVALFARGRKQIRLTEAGRLFYEQSLHITRQVEHLQTSLSDFMSGEGGEVRMGVTEPAASHRFPAILAEFLSQFPKIRISLDISNTPILSERLLKGNLDIAICSPAEMNTELYFEPLFVEEFMLLMPKDHPLAIKDMIEPKDFQGYRLLITSPTCPYRRKLEMILQESGMTSIDTMEIGSMTALKHYVASGFGMALVPKIMLNPAPEGTTIRAMSGSQVNMSIGILMKSSENPLNLAGIKLVKYLKQWEWK</sequence>
<dbReference type="Gene3D" id="1.10.10.10">
    <property type="entry name" value="Winged helix-like DNA-binding domain superfamily/Winged helix DNA-binding domain"/>
    <property type="match status" value="1"/>
</dbReference>
<dbReference type="SUPFAM" id="SSF53850">
    <property type="entry name" value="Periplasmic binding protein-like II"/>
    <property type="match status" value="1"/>
</dbReference>
<comment type="caution">
    <text evidence="6">The sequence shown here is derived from an EMBL/GenBank/DDBJ whole genome shotgun (WGS) entry which is preliminary data.</text>
</comment>
<dbReference type="PRINTS" id="PR00039">
    <property type="entry name" value="HTHLYSR"/>
</dbReference>
<comment type="similarity">
    <text evidence="1">Belongs to the LysR transcriptional regulatory family.</text>
</comment>
<evidence type="ECO:0000259" key="5">
    <source>
        <dbReference type="PROSITE" id="PS50931"/>
    </source>
</evidence>
<gene>
    <name evidence="6" type="ORF">ACFPXP_05970</name>
</gene>
<evidence type="ECO:0000313" key="6">
    <source>
        <dbReference type="EMBL" id="MFC5985978.1"/>
    </source>
</evidence>
<dbReference type="Pfam" id="PF03466">
    <property type="entry name" value="LysR_substrate"/>
    <property type="match status" value="1"/>
</dbReference>
<dbReference type="InterPro" id="IPR050950">
    <property type="entry name" value="HTH-type_LysR_regulators"/>
</dbReference>
<evidence type="ECO:0000256" key="1">
    <source>
        <dbReference type="ARBA" id="ARBA00009437"/>
    </source>
</evidence>
<evidence type="ECO:0000313" key="7">
    <source>
        <dbReference type="Proteomes" id="UP001596250"/>
    </source>
</evidence>
<evidence type="ECO:0000256" key="4">
    <source>
        <dbReference type="ARBA" id="ARBA00023163"/>
    </source>
</evidence>
<organism evidence="6 7">
    <name type="scientific">Marinicrinis lubricantis</name>
    <dbReference type="NCBI Taxonomy" id="2086470"/>
    <lineage>
        <taxon>Bacteria</taxon>
        <taxon>Bacillati</taxon>
        <taxon>Bacillota</taxon>
        <taxon>Bacilli</taxon>
        <taxon>Bacillales</taxon>
        <taxon>Paenibacillaceae</taxon>
    </lineage>
</organism>
<protein>
    <submittedName>
        <fullName evidence="6">LysR family transcriptional regulator</fullName>
    </submittedName>
</protein>
<dbReference type="SUPFAM" id="SSF46785">
    <property type="entry name" value="Winged helix' DNA-binding domain"/>
    <property type="match status" value="1"/>
</dbReference>
<dbReference type="Gene3D" id="3.40.190.10">
    <property type="entry name" value="Periplasmic binding protein-like II"/>
    <property type="match status" value="2"/>
</dbReference>
<dbReference type="EMBL" id="JBHSQV010000035">
    <property type="protein sequence ID" value="MFC5985978.1"/>
    <property type="molecule type" value="Genomic_DNA"/>
</dbReference>
<dbReference type="PANTHER" id="PTHR30419">
    <property type="entry name" value="HTH-TYPE TRANSCRIPTIONAL REGULATOR YBHD"/>
    <property type="match status" value="1"/>
</dbReference>
<name>A0ABW1IM97_9BACL</name>
<proteinExistence type="inferred from homology"/>
<keyword evidence="4" id="KW-0804">Transcription</keyword>
<dbReference type="PANTHER" id="PTHR30419:SF25">
    <property type="entry name" value="HTH-TYPE TRANSCRIPTIONAL REGULATOR YTLI"/>
    <property type="match status" value="1"/>
</dbReference>
<dbReference type="InterPro" id="IPR000847">
    <property type="entry name" value="LysR_HTH_N"/>
</dbReference>
<accession>A0ABW1IM97</accession>
<dbReference type="RefSeq" id="WP_379893282.1">
    <property type="nucleotide sequence ID" value="NZ_CBCSCT010000004.1"/>
</dbReference>
<dbReference type="CDD" id="cd05466">
    <property type="entry name" value="PBP2_LTTR_substrate"/>
    <property type="match status" value="1"/>
</dbReference>
<reference evidence="7" key="1">
    <citation type="journal article" date="2019" name="Int. J. Syst. Evol. Microbiol.">
        <title>The Global Catalogue of Microorganisms (GCM) 10K type strain sequencing project: providing services to taxonomists for standard genome sequencing and annotation.</title>
        <authorList>
            <consortium name="The Broad Institute Genomics Platform"/>
            <consortium name="The Broad Institute Genome Sequencing Center for Infectious Disease"/>
            <person name="Wu L."/>
            <person name="Ma J."/>
        </authorList>
    </citation>
    <scope>NUCLEOTIDE SEQUENCE [LARGE SCALE GENOMIC DNA]</scope>
    <source>
        <strain evidence="7">CCM 8749</strain>
    </source>
</reference>
<keyword evidence="3" id="KW-0238">DNA-binding</keyword>
<evidence type="ECO:0000256" key="2">
    <source>
        <dbReference type="ARBA" id="ARBA00023015"/>
    </source>
</evidence>
<keyword evidence="2" id="KW-0805">Transcription regulation</keyword>
<dbReference type="InterPro" id="IPR005119">
    <property type="entry name" value="LysR_subst-bd"/>
</dbReference>
<evidence type="ECO:0000256" key="3">
    <source>
        <dbReference type="ARBA" id="ARBA00023125"/>
    </source>
</evidence>
<dbReference type="PROSITE" id="PS50931">
    <property type="entry name" value="HTH_LYSR"/>
    <property type="match status" value="1"/>
</dbReference>
<dbReference type="Proteomes" id="UP001596250">
    <property type="component" value="Unassembled WGS sequence"/>
</dbReference>